<evidence type="ECO:0000313" key="2">
    <source>
        <dbReference type="EMBL" id="MBH8573087.1"/>
    </source>
</evidence>
<dbReference type="Pfam" id="PF05050">
    <property type="entry name" value="Methyltransf_21"/>
    <property type="match status" value="1"/>
</dbReference>
<organism evidence="2 3">
    <name type="scientific">Dendronalium phyllosphericum CENA369</name>
    <dbReference type="NCBI Taxonomy" id="1725256"/>
    <lineage>
        <taxon>Bacteria</taxon>
        <taxon>Bacillati</taxon>
        <taxon>Cyanobacteriota</taxon>
        <taxon>Cyanophyceae</taxon>
        <taxon>Nostocales</taxon>
        <taxon>Nostocaceae</taxon>
        <taxon>Dendronalium</taxon>
        <taxon>Dendronalium phyllosphericum</taxon>
    </lineage>
</organism>
<proteinExistence type="predicted"/>
<feature type="domain" description="Methyltransferase FkbM" evidence="1">
    <location>
        <begin position="46"/>
        <end position="217"/>
    </location>
</feature>
<name>A0A8J7I6A2_9NOST</name>
<dbReference type="InterPro" id="IPR053188">
    <property type="entry name" value="FkbM_Methyltransferase"/>
</dbReference>
<dbReference type="PANTHER" id="PTHR36973">
    <property type="entry name" value="SLL1456 PROTEIN-RELATED"/>
    <property type="match status" value="1"/>
</dbReference>
<dbReference type="RefSeq" id="WP_214431908.1">
    <property type="nucleotide sequence ID" value="NZ_CAWPUQ010000120.1"/>
</dbReference>
<keyword evidence="2" id="KW-0808">Transferase</keyword>
<keyword evidence="3" id="KW-1185">Reference proteome</keyword>
<protein>
    <submittedName>
        <fullName evidence="2">FkbM family methyltransferase</fullName>
    </submittedName>
</protein>
<dbReference type="Proteomes" id="UP000662314">
    <property type="component" value="Unassembled WGS sequence"/>
</dbReference>
<evidence type="ECO:0000259" key="1">
    <source>
        <dbReference type="Pfam" id="PF05050"/>
    </source>
</evidence>
<reference evidence="2 3" key="1">
    <citation type="journal article" date="2021" name="Int. J. Syst. Evol. Microbiol.">
        <title>Amazonocrinis nigriterrae gen. nov., sp. nov., Atlanticothrix silvestris gen. nov., sp. nov. and Dendronalium phyllosphericum gen. nov., sp. nov., nostocacean cyanobacteria from Brazilian environments.</title>
        <authorList>
            <person name="Alvarenga D.O."/>
            <person name="Andreote A.P.D."/>
            <person name="Branco L.H.Z."/>
            <person name="Delbaje E."/>
            <person name="Cruz R.B."/>
            <person name="Varani A.M."/>
            <person name="Fiore M.F."/>
        </authorList>
    </citation>
    <scope>NUCLEOTIDE SEQUENCE [LARGE SCALE GENOMIC DNA]</scope>
    <source>
        <strain evidence="2 3">CENA369</strain>
    </source>
</reference>
<dbReference type="Gene3D" id="3.40.50.150">
    <property type="entry name" value="Vaccinia Virus protein VP39"/>
    <property type="match status" value="1"/>
</dbReference>
<keyword evidence="2" id="KW-0489">Methyltransferase</keyword>
<dbReference type="InterPro" id="IPR029063">
    <property type="entry name" value="SAM-dependent_MTases_sf"/>
</dbReference>
<accession>A0A8J7I6A2</accession>
<dbReference type="SUPFAM" id="SSF53335">
    <property type="entry name" value="S-adenosyl-L-methionine-dependent methyltransferases"/>
    <property type="match status" value="1"/>
</dbReference>
<dbReference type="NCBIfam" id="TIGR01444">
    <property type="entry name" value="fkbM_fam"/>
    <property type="match status" value="1"/>
</dbReference>
<dbReference type="InterPro" id="IPR006342">
    <property type="entry name" value="FkbM_mtfrase"/>
</dbReference>
<sequence>MNINTTVKSFFSYFGYDIKRVQRGWGDIFSIQKFLLESQDVKVIFDLGANVGRTVGRYKDIFPQATIFGFEPFIEPFSQMENTFQNVEKIRLYNMAVSNINSNINFFLNKANETNSLLPITKEWDKYFGEDIATQAGTVEVKTTTLDTFCKQAGVDKIQILKMDIQGAELMALEGAINLLANQSINLIYTEVMFAKFYENQASFYKIYELLEKHNFVLYGLYDLRFGKNGSLGQCDAIFLHRRIEEKLPIRF</sequence>
<dbReference type="PANTHER" id="PTHR36973:SF4">
    <property type="entry name" value="NODULATION PROTEIN"/>
    <property type="match status" value="1"/>
</dbReference>
<gene>
    <name evidence="2" type="ORF">I8752_08680</name>
</gene>
<dbReference type="GO" id="GO:0008171">
    <property type="term" value="F:O-methyltransferase activity"/>
    <property type="evidence" value="ECO:0007669"/>
    <property type="project" value="TreeGrafter"/>
</dbReference>
<evidence type="ECO:0000313" key="3">
    <source>
        <dbReference type="Proteomes" id="UP000662314"/>
    </source>
</evidence>
<comment type="caution">
    <text evidence="2">The sequence shown here is derived from an EMBL/GenBank/DDBJ whole genome shotgun (WGS) entry which is preliminary data.</text>
</comment>
<dbReference type="GO" id="GO:0032259">
    <property type="term" value="P:methylation"/>
    <property type="evidence" value="ECO:0007669"/>
    <property type="project" value="UniProtKB-KW"/>
</dbReference>
<dbReference type="AlphaFoldDB" id="A0A8J7I6A2"/>
<dbReference type="EMBL" id="JAECZA010000024">
    <property type="protein sequence ID" value="MBH8573087.1"/>
    <property type="molecule type" value="Genomic_DNA"/>
</dbReference>